<dbReference type="AlphaFoldDB" id="A0A644WPU1"/>
<evidence type="ECO:0000256" key="1">
    <source>
        <dbReference type="SAM" id="MobiDB-lite"/>
    </source>
</evidence>
<dbReference type="EMBL" id="VSSQ01001029">
    <property type="protein sequence ID" value="MPM04323.1"/>
    <property type="molecule type" value="Genomic_DNA"/>
</dbReference>
<feature type="region of interest" description="Disordered" evidence="1">
    <location>
        <begin position="1"/>
        <end position="43"/>
    </location>
</feature>
<reference evidence="2" key="1">
    <citation type="submission" date="2019-08" db="EMBL/GenBank/DDBJ databases">
        <authorList>
            <person name="Kucharzyk K."/>
            <person name="Murdoch R.W."/>
            <person name="Higgins S."/>
            <person name="Loffler F."/>
        </authorList>
    </citation>
    <scope>NUCLEOTIDE SEQUENCE</scope>
</reference>
<comment type="caution">
    <text evidence="2">The sequence shown here is derived from an EMBL/GenBank/DDBJ whole genome shotgun (WGS) entry which is preliminary data.</text>
</comment>
<organism evidence="2">
    <name type="scientific">bioreactor metagenome</name>
    <dbReference type="NCBI Taxonomy" id="1076179"/>
    <lineage>
        <taxon>unclassified sequences</taxon>
        <taxon>metagenomes</taxon>
        <taxon>ecological metagenomes</taxon>
    </lineage>
</organism>
<evidence type="ECO:0000313" key="2">
    <source>
        <dbReference type="EMBL" id="MPM04323.1"/>
    </source>
</evidence>
<proteinExistence type="predicted"/>
<name>A0A644WPU1_9ZZZZ</name>
<gene>
    <name evidence="2" type="ORF">SDC9_50600</name>
</gene>
<accession>A0A644WPU1</accession>
<feature type="compositionally biased region" description="Basic and acidic residues" evidence="1">
    <location>
        <begin position="24"/>
        <end position="43"/>
    </location>
</feature>
<sequence>MHLPKIGAVACGNHGNIRNGAAGERGKQPEMVRVDNVRPEPGRRLQDRRFEDISVGRELPVRQVGKPHGRIGHNVAHARYREWEVSSPEGDETGPEM</sequence>
<protein>
    <submittedName>
        <fullName evidence="2">Uncharacterized protein</fullName>
    </submittedName>
</protein>